<comment type="pathway">
    <text evidence="1">Pyrimidine metabolism; dTTP biosynthesis.</text>
</comment>
<evidence type="ECO:0000256" key="9">
    <source>
        <dbReference type="ARBA" id="ARBA00022840"/>
    </source>
</evidence>
<feature type="domain" description="Thymidylate kinase-like" evidence="10">
    <location>
        <begin position="9"/>
        <end position="188"/>
    </location>
</feature>
<gene>
    <name evidence="11" type="ORF">AKO1_014647</name>
</gene>
<keyword evidence="7" id="KW-0547">Nucleotide-binding</keyword>
<reference evidence="11 12" key="1">
    <citation type="submission" date="2024-03" db="EMBL/GenBank/DDBJ databases">
        <title>The Acrasis kona genome and developmental transcriptomes reveal deep origins of eukaryotic multicellular pathways.</title>
        <authorList>
            <person name="Sheikh S."/>
            <person name="Fu C.-J."/>
            <person name="Brown M.W."/>
            <person name="Baldauf S.L."/>
        </authorList>
    </citation>
    <scope>NUCLEOTIDE SEQUENCE [LARGE SCALE GENOMIC DNA]</scope>
    <source>
        <strain evidence="11 12">ATCC MYA-3509</strain>
    </source>
</reference>
<dbReference type="GO" id="GO:0004798">
    <property type="term" value="F:dTMP kinase activity"/>
    <property type="evidence" value="ECO:0007669"/>
    <property type="project" value="UniProtKB-EC"/>
</dbReference>
<evidence type="ECO:0000256" key="6">
    <source>
        <dbReference type="ARBA" id="ARBA00022727"/>
    </source>
</evidence>
<dbReference type="InterPro" id="IPR039430">
    <property type="entry name" value="Thymidylate_kin-like_dom"/>
</dbReference>
<dbReference type="EMBL" id="JAOPGA020000950">
    <property type="protein sequence ID" value="KAL0483346.1"/>
    <property type="molecule type" value="Genomic_DNA"/>
</dbReference>
<comment type="similarity">
    <text evidence="2">Belongs to the thymidylate kinase family.</text>
</comment>
<dbReference type="EC" id="2.7.4.9" evidence="3"/>
<dbReference type="GO" id="GO:0005739">
    <property type="term" value="C:mitochondrion"/>
    <property type="evidence" value="ECO:0007669"/>
    <property type="project" value="TreeGrafter"/>
</dbReference>
<organism evidence="11 12">
    <name type="scientific">Acrasis kona</name>
    <dbReference type="NCBI Taxonomy" id="1008807"/>
    <lineage>
        <taxon>Eukaryota</taxon>
        <taxon>Discoba</taxon>
        <taxon>Heterolobosea</taxon>
        <taxon>Tetramitia</taxon>
        <taxon>Eutetramitia</taxon>
        <taxon>Acrasidae</taxon>
        <taxon>Acrasis</taxon>
    </lineage>
</organism>
<evidence type="ECO:0000259" key="10">
    <source>
        <dbReference type="Pfam" id="PF02223"/>
    </source>
</evidence>
<accession>A0AAW2Z2L6</accession>
<dbReference type="GO" id="GO:0006227">
    <property type="term" value="P:dUDP biosynthetic process"/>
    <property type="evidence" value="ECO:0007669"/>
    <property type="project" value="TreeGrafter"/>
</dbReference>
<dbReference type="GO" id="GO:0004550">
    <property type="term" value="F:nucleoside diphosphate kinase activity"/>
    <property type="evidence" value="ECO:0007669"/>
    <property type="project" value="TreeGrafter"/>
</dbReference>
<evidence type="ECO:0000313" key="12">
    <source>
        <dbReference type="Proteomes" id="UP001431209"/>
    </source>
</evidence>
<dbReference type="SUPFAM" id="SSF52540">
    <property type="entry name" value="P-loop containing nucleoside triphosphate hydrolases"/>
    <property type="match status" value="1"/>
</dbReference>
<dbReference type="GO" id="GO:0006233">
    <property type="term" value="P:dTDP biosynthetic process"/>
    <property type="evidence" value="ECO:0007669"/>
    <property type="project" value="InterPro"/>
</dbReference>
<evidence type="ECO:0000256" key="7">
    <source>
        <dbReference type="ARBA" id="ARBA00022741"/>
    </source>
</evidence>
<dbReference type="HAMAP" id="MF_00165">
    <property type="entry name" value="Thymidylate_kinase"/>
    <property type="match status" value="1"/>
</dbReference>
<dbReference type="Gene3D" id="3.40.50.300">
    <property type="entry name" value="P-loop containing nucleotide triphosphate hydrolases"/>
    <property type="match status" value="1"/>
</dbReference>
<keyword evidence="9" id="KW-0067">ATP-binding</keyword>
<evidence type="ECO:0000256" key="8">
    <source>
        <dbReference type="ARBA" id="ARBA00022777"/>
    </source>
</evidence>
<evidence type="ECO:0000256" key="3">
    <source>
        <dbReference type="ARBA" id="ARBA00012980"/>
    </source>
</evidence>
<dbReference type="PANTHER" id="PTHR10344">
    <property type="entry name" value="THYMIDYLATE KINASE"/>
    <property type="match status" value="1"/>
</dbReference>
<evidence type="ECO:0000256" key="1">
    <source>
        <dbReference type="ARBA" id="ARBA00004992"/>
    </source>
</evidence>
<protein>
    <recommendedName>
        <fullName evidence="4">Thymidylate kinase</fullName>
        <ecNumber evidence="3">2.7.4.9</ecNumber>
    </recommendedName>
</protein>
<proteinExistence type="inferred from homology"/>
<evidence type="ECO:0000256" key="2">
    <source>
        <dbReference type="ARBA" id="ARBA00009776"/>
    </source>
</evidence>
<dbReference type="Proteomes" id="UP001431209">
    <property type="component" value="Unassembled WGS sequence"/>
</dbReference>
<dbReference type="AlphaFoldDB" id="A0AAW2Z2L6"/>
<keyword evidence="12" id="KW-1185">Reference proteome</keyword>
<sequence>MIRGCFIVFEGLDRCGKTTQIDLLMKALVNKGVKCAEYTFPDRSTFIGGACGAYLKNEKEMNDKAIHLMFSANRWEKEKQILDTLHNGESIICSRYAYSGVAYSCTKPGMDFNWCKQPDRGLPEPDLVLFLDIDVDEAAKRSEYGQERYEKKEVQKKVLEQFENLMKGDPKFSRISASRPIEVIHADIMEKVQNMMKDCASKEVSKLWMD</sequence>
<comment type="caution">
    <text evidence="11">The sequence shown here is derived from an EMBL/GenBank/DDBJ whole genome shotgun (WGS) entry which is preliminary data.</text>
</comment>
<keyword evidence="6" id="KW-0545">Nucleotide biosynthesis</keyword>
<dbReference type="NCBIfam" id="TIGR00041">
    <property type="entry name" value="DTMP_kinase"/>
    <property type="match status" value="1"/>
</dbReference>
<name>A0AAW2Z2L6_9EUKA</name>
<dbReference type="GO" id="GO:0006235">
    <property type="term" value="P:dTTP biosynthetic process"/>
    <property type="evidence" value="ECO:0007669"/>
    <property type="project" value="TreeGrafter"/>
</dbReference>
<dbReference type="InterPro" id="IPR027417">
    <property type="entry name" value="P-loop_NTPase"/>
</dbReference>
<dbReference type="PANTHER" id="PTHR10344:SF1">
    <property type="entry name" value="THYMIDYLATE KINASE"/>
    <property type="match status" value="1"/>
</dbReference>
<evidence type="ECO:0000313" key="11">
    <source>
        <dbReference type="EMBL" id="KAL0483346.1"/>
    </source>
</evidence>
<dbReference type="GO" id="GO:0005524">
    <property type="term" value="F:ATP binding"/>
    <property type="evidence" value="ECO:0007669"/>
    <property type="project" value="UniProtKB-KW"/>
</dbReference>
<dbReference type="FunFam" id="3.40.50.300:FF:000679">
    <property type="entry name" value="Thymidylate kinase"/>
    <property type="match status" value="1"/>
</dbReference>
<evidence type="ECO:0000256" key="5">
    <source>
        <dbReference type="ARBA" id="ARBA00022679"/>
    </source>
</evidence>
<dbReference type="GO" id="GO:0005829">
    <property type="term" value="C:cytosol"/>
    <property type="evidence" value="ECO:0007669"/>
    <property type="project" value="TreeGrafter"/>
</dbReference>
<dbReference type="GO" id="GO:0005634">
    <property type="term" value="C:nucleus"/>
    <property type="evidence" value="ECO:0007669"/>
    <property type="project" value="TreeGrafter"/>
</dbReference>
<keyword evidence="8 11" id="KW-0418">Kinase</keyword>
<dbReference type="InterPro" id="IPR018094">
    <property type="entry name" value="Thymidylate_kinase"/>
</dbReference>
<keyword evidence="5" id="KW-0808">Transferase</keyword>
<dbReference type="Pfam" id="PF02223">
    <property type="entry name" value="Thymidylate_kin"/>
    <property type="match status" value="1"/>
</dbReference>
<evidence type="ECO:0000256" key="4">
    <source>
        <dbReference type="ARBA" id="ARBA00017144"/>
    </source>
</evidence>
<dbReference type="CDD" id="cd01672">
    <property type="entry name" value="TMPK"/>
    <property type="match status" value="1"/>
</dbReference>